<reference evidence="1" key="1">
    <citation type="submission" date="2023-04" db="EMBL/GenBank/DDBJ databases">
        <title>Ambrosiozyma monospora NBRC 10751.</title>
        <authorList>
            <person name="Ichikawa N."/>
            <person name="Sato H."/>
            <person name="Tonouchi N."/>
        </authorList>
    </citation>
    <scope>NUCLEOTIDE SEQUENCE</scope>
    <source>
        <strain evidence="1">NBRC 10751</strain>
    </source>
</reference>
<keyword evidence="2" id="KW-1185">Reference proteome</keyword>
<sequence length="301" mass="34047">MFKDPRRNRDPAPVIPQLQSRSIDHSDRDLTVSMLPLVEAISDLRKMGYNIHDIVRESGCDAAFLNEVFTALQLPIVHKSTKSLLEDESPPPPPRESPSPPSPPPPIQQLVKDLTPKRLTRKLSHVGSTSKKTTTSSNFNEQKDFYNNNWMSHLNIEVSDDDDDSEDYDTTNGFEDDVDDNTVSRTSKSSKESRQVSNSESSPVPVSVTFPLETQIKSLKSKLADTERSYSILEETIAKQRRELEANEKSLSEIAARKKDITDFIAIKEKRLKEVIDRHQTSAEEVHLPAARFQDRPKPTL</sequence>
<dbReference type="EMBL" id="BSXS01004778">
    <property type="protein sequence ID" value="GME83476.1"/>
    <property type="molecule type" value="Genomic_DNA"/>
</dbReference>
<protein>
    <submittedName>
        <fullName evidence="1">Unnamed protein product</fullName>
    </submittedName>
</protein>
<proteinExistence type="predicted"/>
<comment type="caution">
    <text evidence="1">The sequence shown here is derived from an EMBL/GenBank/DDBJ whole genome shotgun (WGS) entry which is preliminary data.</text>
</comment>
<evidence type="ECO:0000313" key="2">
    <source>
        <dbReference type="Proteomes" id="UP001165064"/>
    </source>
</evidence>
<evidence type="ECO:0000313" key="1">
    <source>
        <dbReference type="EMBL" id="GME83476.1"/>
    </source>
</evidence>
<organism evidence="1 2">
    <name type="scientific">Ambrosiozyma monospora</name>
    <name type="common">Yeast</name>
    <name type="synonym">Endomycopsis monosporus</name>
    <dbReference type="NCBI Taxonomy" id="43982"/>
    <lineage>
        <taxon>Eukaryota</taxon>
        <taxon>Fungi</taxon>
        <taxon>Dikarya</taxon>
        <taxon>Ascomycota</taxon>
        <taxon>Saccharomycotina</taxon>
        <taxon>Pichiomycetes</taxon>
        <taxon>Pichiales</taxon>
        <taxon>Pichiaceae</taxon>
        <taxon>Ambrosiozyma</taxon>
    </lineage>
</organism>
<name>A0ACB5T830_AMBMO</name>
<dbReference type="Proteomes" id="UP001165064">
    <property type="component" value="Unassembled WGS sequence"/>
</dbReference>
<gene>
    <name evidence="1" type="ORF">Amon02_000619600</name>
</gene>
<accession>A0ACB5T830</accession>